<accession>A0ABR1FG60</accession>
<dbReference type="PANTHER" id="PTHR33639">
    <property type="entry name" value="THIOL-DISULFIDE OXIDOREDUCTASE DCC"/>
    <property type="match status" value="1"/>
</dbReference>
<evidence type="ECO:0000313" key="3">
    <source>
        <dbReference type="Proteomes" id="UP001363151"/>
    </source>
</evidence>
<sequence length="289" mass="30900">MARQQLAGMAARLRGLCLVFAASHALQLPALRAKRPAHAPAPAIFTADDARPIVLFDGECNLCNAGVNILLDYDACSRDDRGNLRVAALQSTVGRLLLSRLSAEQRARAVDAASGEYSSIVVAGRDRAWVGSGAVLKIGRQLKAPLKWLAVLGWCVPWFARDFVYGQISRRRKRWFGEADQCRLWDDNYDMRFVSDAVVGCDDRVPVAGGVTKAAAAAAAAAFAHGDAVVVAAEQPVVMASSASEDVLGNGMRGVVEAPGDADGRVVVRFDEPAKFAATLDERILRKVA</sequence>
<name>A0ABR1FG60_AURAN</name>
<feature type="chain" id="PRO_5045716958" description="DUF393 domain-containing protein" evidence="1">
    <location>
        <begin position="26"/>
        <end position="289"/>
    </location>
</feature>
<dbReference type="EMBL" id="JBBJCI010000444">
    <property type="protein sequence ID" value="KAK7230230.1"/>
    <property type="molecule type" value="Genomic_DNA"/>
</dbReference>
<comment type="caution">
    <text evidence="2">The sequence shown here is derived from an EMBL/GenBank/DDBJ whole genome shotgun (WGS) entry which is preliminary data.</text>
</comment>
<evidence type="ECO:0008006" key="4">
    <source>
        <dbReference type="Google" id="ProtNLM"/>
    </source>
</evidence>
<keyword evidence="3" id="KW-1185">Reference proteome</keyword>
<evidence type="ECO:0000313" key="2">
    <source>
        <dbReference type="EMBL" id="KAK7230230.1"/>
    </source>
</evidence>
<proteinExistence type="predicted"/>
<gene>
    <name evidence="2" type="ORF">SO694_0021903</name>
</gene>
<dbReference type="Proteomes" id="UP001363151">
    <property type="component" value="Unassembled WGS sequence"/>
</dbReference>
<organism evidence="2 3">
    <name type="scientific">Aureococcus anophagefferens</name>
    <name type="common">Harmful bloom alga</name>
    <dbReference type="NCBI Taxonomy" id="44056"/>
    <lineage>
        <taxon>Eukaryota</taxon>
        <taxon>Sar</taxon>
        <taxon>Stramenopiles</taxon>
        <taxon>Ochrophyta</taxon>
        <taxon>Pelagophyceae</taxon>
        <taxon>Pelagomonadales</taxon>
        <taxon>Pelagomonadaceae</taxon>
        <taxon>Aureococcus</taxon>
    </lineage>
</organism>
<reference evidence="2 3" key="1">
    <citation type="submission" date="2024-03" db="EMBL/GenBank/DDBJ databases">
        <title>Aureococcus anophagefferens CCMP1851 and Kratosvirus quantuckense: Draft genome of a second virus-susceptible host strain in the model system.</title>
        <authorList>
            <person name="Chase E."/>
            <person name="Truchon A.R."/>
            <person name="Schepens W."/>
            <person name="Wilhelm S.W."/>
        </authorList>
    </citation>
    <scope>NUCLEOTIDE SEQUENCE [LARGE SCALE GENOMIC DNA]</scope>
    <source>
        <strain evidence="2 3">CCMP1851</strain>
    </source>
</reference>
<protein>
    <recommendedName>
        <fullName evidence="4">DUF393 domain-containing protein</fullName>
    </recommendedName>
</protein>
<dbReference type="Pfam" id="PF04134">
    <property type="entry name" value="DCC1-like"/>
    <property type="match status" value="1"/>
</dbReference>
<dbReference type="PANTHER" id="PTHR33639:SF2">
    <property type="entry name" value="DUF393 DOMAIN-CONTAINING PROTEIN"/>
    <property type="match status" value="1"/>
</dbReference>
<keyword evidence="1" id="KW-0732">Signal</keyword>
<evidence type="ECO:0000256" key="1">
    <source>
        <dbReference type="SAM" id="SignalP"/>
    </source>
</evidence>
<dbReference type="InterPro" id="IPR052927">
    <property type="entry name" value="DCC_oxidoreductase"/>
</dbReference>
<feature type="signal peptide" evidence="1">
    <location>
        <begin position="1"/>
        <end position="25"/>
    </location>
</feature>
<dbReference type="InterPro" id="IPR007263">
    <property type="entry name" value="DCC1-like"/>
</dbReference>